<evidence type="ECO:0000259" key="18">
    <source>
        <dbReference type="PROSITE" id="PS50011"/>
    </source>
</evidence>
<dbReference type="InterPro" id="IPR011009">
    <property type="entry name" value="Kinase-like_dom_sf"/>
</dbReference>
<dbReference type="GO" id="GO:0030246">
    <property type="term" value="F:carbohydrate binding"/>
    <property type="evidence" value="ECO:0007669"/>
    <property type="project" value="UniProtKB-KW"/>
</dbReference>
<comment type="caution">
    <text evidence="19">The sequence shown here is derived from an EMBL/GenBank/DDBJ whole genome shotgun (WGS) entry which is preliminary data.</text>
</comment>
<dbReference type="GO" id="GO:0005886">
    <property type="term" value="C:plasma membrane"/>
    <property type="evidence" value="ECO:0000318"/>
    <property type="project" value="GO_Central"/>
</dbReference>
<dbReference type="Gramene" id="mRNA:HanXRQr2_Chr09g0377131">
    <property type="protein sequence ID" value="CDS:HanXRQr2_Chr09g0377131.1"/>
    <property type="gene ID" value="HanXRQr2_Chr09g0377131"/>
</dbReference>
<keyword evidence="13 17" id="KW-0472">Membrane</keyword>
<evidence type="ECO:0000256" key="5">
    <source>
        <dbReference type="ARBA" id="ARBA00022679"/>
    </source>
</evidence>
<evidence type="ECO:0000256" key="13">
    <source>
        <dbReference type="ARBA" id="ARBA00023136"/>
    </source>
</evidence>
<dbReference type="InterPro" id="IPR000719">
    <property type="entry name" value="Prot_kinase_dom"/>
</dbReference>
<keyword evidence="7" id="KW-0732">Signal</keyword>
<organism evidence="19 21">
    <name type="scientific">Helianthus annuus</name>
    <name type="common">Common sunflower</name>
    <dbReference type="NCBI Taxonomy" id="4232"/>
    <lineage>
        <taxon>Eukaryota</taxon>
        <taxon>Viridiplantae</taxon>
        <taxon>Streptophyta</taxon>
        <taxon>Embryophyta</taxon>
        <taxon>Tracheophyta</taxon>
        <taxon>Spermatophyta</taxon>
        <taxon>Magnoliopsida</taxon>
        <taxon>eudicotyledons</taxon>
        <taxon>Gunneridae</taxon>
        <taxon>Pentapetalae</taxon>
        <taxon>asterids</taxon>
        <taxon>campanulids</taxon>
        <taxon>Asterales</taxon>
        <taxon>Asteraceae</taxon>
        <taxon>Asteroideae</taxon>
        <taxon>Heliantheae alliance</taxon>
        <taxon>Heliantheae</taxon>
        <taxon>Helianthus</taxon>
    </lineage>
</organism>
<keyword evidence="21" id="KW-1185">Reference proteome</keyword>
<proteinExistence type="inferred from homology"/>
<evidence type="ECO:0000256" key="9">
    <source>
        <dbReference type="ARBA" id="ARBA00022741"/>
    </source>
</evidence>
<evidence type="ECO:0000256" key="14">
    <source>
        <dbReference type="ARBA" id="ARBA00023170"/>
    </source>
</evidence>
<feature type="domain" description="Protein kinase" evidence="18">
    <location>
        <begin position="366"/>
        <end position="644"/>
    </location>
</feature>
<keyword evidence="11 16" id="KW-0067">ATP-binding</keyword>
<dbReference type="Gene3D" id="3.30.200.20">
    <property type="entry name" value="Phosphorylase Kinase, domain 1"/>
    <property type="match status" value="1"/>
</dbReference>
<keyword evidence="5 19" id="KW-0808">Transferase</keyword>
<dbReference type="AlphaFoldDB" id="A0A9K3I3T8"/>
<evidence type="ECO:0000256" key="12">
    <source>
        <dbReference type="ARBA" id="ARBA00022989"/>
    </source>
</evidence>
<comment type="similarity">
    <text evidence="2">In the N-terminal section; belongs to the leguminous lectin family.</text>
</comment>
<evidence type="ECO:0000256" key="3">
    <source>
        <dbReference type="ARBA" id="ARBA00010217"/>
    </source>
</evidence>
<dbReference type="EMBL" id="MNCJ02000324">
    <property type="protein sequence ID" value="KAF5789933.1"/>
    <property type="molecule type" value="Genomic_DNA"/>
</dbReference>
<evidence type="ECO:0000256" key="2">
    <source>
        <dbReference type="ARBA" id="ARBA00008536"/>
    </source>
</evidence>
<gene>
    <name evidence="19" type="ORF">HanXRQr2_Chr09g0377131</name>
    <name evidence="20" type="ORF">HanXRQr2_Chr09g0377191</name>
</gene>
<keyword evidence="14" id="KW-0675">Receptor</keyword>
<comment type="similarity">
    <text evidence="3">In the C-terminal section; belongs to the protein kinase superfamily. Ser/Thr protein kinase family.</text>
</comment>
<keyword evidence="12 17" id="KW-1133">Transmembrane helix</keyword>
<dbReference type="Gramene" id="mRNA:HanXRQr2_Chr09g0377191">
    <property type="protein sequence ID" value="CDS:HanXRQr2_Chr09g0377191.1"/>
    <property type="gene ID" value="HanXRQr2_Chr09g0377191"/>
</dbReference>
<evidence type="ECO:0000256" key="16">
    <source>
        <dbReference type="PROSITE-ProRule" id="PRU10141"/>
    </source>
</evidence>
<dbReference type="Proteomes" id="UP000215914">
    <property type="component" value="Unassembled WGS sequence"/>
</dbReference>
<evidence type="ECO:0000256" key="10">
    <source>
        <dbReference type="ARBA" id="ARBA00022777"/>
    </source>
</evidence>
<keyword evidence="10" id="KW-0418">Kinase</keyword>
<dbReference type="Pfam" id="PF00139">
    <property type="entry name" value="Lectin_legB"/>
    <property type="match status" value="1"/>
</dbReference>
<evidence type="ECO:0000256" key="4">
    <source>
        <dbReference type="ARBA" id="ARBA00022475"/>
    </source>
</evidence>
<feature type="binding site" evidence="16">
    <location>
        <position position="395"/>
    </location>
    <ligand>
        <name>ATP</name>
        <dbReference type="ChEBI" id="CHEBI:30616"/>
    </ligand>
</feature>
<evidence type="ECO:0000313" key="20">
    <source>
        <dbReference type="EMBL" id="KAF5789938.1"/>
    </source>
</evidence>
<dbReference type="PROSITE" id="PS50011">
    <property type="entry name" value="PROTEIN_KINASE_DOM"/>
    <property type="match status" value="1"/>
</dbReference>
<keyword evidence="9 16" id="KW-0547">Nucleotide-binding</keyword>
<dbReference type="SMART" id="SM00220">
    <property type="entry name" value="S_TKc"/>
    <property type="match status" value="1"/>
</dbReference>
<accession>A0A9K3I3T8</accession>
<dbReference type="GO" id="GO:0002229">
    <property type="term" value="P:defense response to oomycetes"/>
    <property type="evidence" value="ECO:0007669"/>
    <property type="project" value="UniProtKB-ARBA"/>
</dbReference>
<dbReference type="CDD" id="cd06899">
    <property type="entry name" value="lectin_legume_LecRK_Arcelin_ConA"/>
    <property type="match status" value="1"/>
</dbReference>
<dbReference type="SUPFAM" id="SSF56112">
    <property type="entry name" value="Protein kinase-like (PK-like)"/>
    <property type="match status" value="1"/>
</dbReference>
<dbReference type="InterPro" id="IPR050528">
    <property type="entry name" value="L-type_Lectin-RKs"/>
</dbReference>
<feature type="transmembrane region" description="Helical" evidence="17">
    <location>
        <begin position="45"/>
        <end position="64"/>
    </location>
</feature>
<dbReference type="InterPro" id="IPR017441">
    <property type="entry name" value="Protein_kinase_ATP_BS"/>
</dbReference>
<dbReference type="Pfam" id="PF00069">
    <property type="entry name" value="Pkinase"/>
    <property type="match status" value="1"/>
</dbReference>
<name>A0A9K3I3T8_HELAN</name>
<reference evidence="19" key="1">
    <citation type="journal article" date="2017" name="Nature">
        <title>The sunflower genome provides insights into oil metabolism, flowering and Asterid evolution.</title>
        <authorList>
            <person name="Badouin H."/>
            <person name="Gouzy J."/>
            <person name="Grassa C.J."/>
            <person name="Murat F."/>
            <person name="Staton S.E."/>
            <person name="Cottret L."/>
            <person name="Lelandais-Briere C."/>
            <person name="Owens G.L."/>
            <person name="Carrere S."/>
            <person name="Mayjonade B."/>
            <person name="Legrand L."/>
            <person name="Gill N."/>
            <person name="Kane N.C."/>
            <person name="Bowers J.E."/>
            <person name="Hubner S."/>
            <person name="Bellec A."/>
            <person name="Berard A."/>
            <person name="Berges H."/>
            <person name="Blanchet N."/>
            <person name="Boniface M.C."/>
            <person name="Brunel D."/>
            <person name="Catrice O."/>
            <person name="Chaidir N."/>
            <person name="Claudel C."/>
            <person name="Donnadieu C."/>
            <person name="Faraut T."/>
            <person name="Fievet G."/>
            <person name="Helmstetter N."/>
            <person name="King M."/>
            <person name="Knapp S.J."/>
            <person name="Lai Z."/>
            <person name="Le Paslier M.C."/>
            <person name="Lippi Y."/>
            <person name="Lorenzon L."/>
            <person name="Mandel J.R."/>
            <person name="Marage G."/>
            <person name="Marchand G."/>
            <person name="Marquand E."/>
            <person name="Bret-Mestries E."/>
            <person name="Morien E."/>
            <person name="Nambeesan S."/>
            <person name="Nguyen T."/>
            <person name="Pegot-Espagnet P."/>
            <person name="Pouilly N."/>
            <person name="Raftis F."/>
            <person name="Sallet E."/>
            <person name="Schiex T."/>
            <person name="Thomas J."/>
            <person name="Vandecasteele C."/>
            <person name="Vares D."/>
            <person name="Vear F."/>
            <person name="Vautrin S."/>
            <person name="Crespi M."/>
            <person name="Mangin B."/>
            <person name="Burke J.M."/>
            <person name="Salse J."/>
            <person name="Munos S."/>
            <person name="Vincourt P."/>
            <person name="Rieseberg L.H."/>
            <person name="Langlade N.B."/>
        </authorList>
    </citation>
    <scope>NUCLEOTIDE SEQUENCE</scope>
    <source>
        <tissue evidence="19">Leaves</tissue>
    </source>
</reference>
<keyword evidence="15" id="KW-0325">Glycoprotein</keyword>
<dbReference type="PANTHER" id="PTHR27007">
    <property type="match status" value="1"/>
</dbReference>
<comment type="subcellular location">
    <subcellularLocation>
        <location evidence="1">Cell membrane</location>
        <topology evidence="1">Single-pass type I membrane protein</topology>
    </subcellularLocation>
</comment>
<dbReference type="PROSITE" id="PS00108">
    <property type="entry name" value="PROTEIN_KINASE_ST"/>
    <property type="match status" value="1"/>
</dbReference>
<dbReference type="InterPro" id="IPR001220">
    <property type="entry name" value="Legume_lectin_dom"/>
</dbReference>
<dbReference type="SUPFAM" id="SSF49899">
    <property type="entry name" value="Concanavalin A-like lectins/glucanases"/>
    <property type="match status" value="1"/>
</dbReference>
<evidence type="ECO:0000313" key="19">
    <source>
        <dbReference type="EMBL" id="KAF5789933.1"/>
    </source>
</evidence>
<keyword evidence="4" id="KW-1003">Cell membrane</keyword>
<dbReference type="GO" id="GO:0005524">
    <property type="term" value="F:ATP binding"/>
    <property type="evidence" value="ECO:0007669"/>
    <property type="project" value="UniProtKB-UniRule"/>
</dbReference>
<protein>
    <recommendedName>
        <fullName evidence="18">Protein kinase domain-containing protein</fullName>
    </recommendedName>
</protein>
<evidence type="ECO:0000256" key="17">
    <source>
        <dbReference type="SAM" id="Phobius"/>
    </source>
</evidence>
<dbReference type="EMBL" id="MNCJ02000324">
    <property type="protein sequence ID" value="KAF5789938.1"/>
    <property type="molecule type" value="Genomic_DNA"/>
</dbReference>
<evidence type="ECO:0000256" key="8">
    <source>
        <dbReference type="ARBA" id="ARBA00022734"/>
    </source>
</evidence>
<evidence type="ECO:0000313" key="21">
    <source>
        <dbReference type="Proteomes" id="UP000215914"/>
    </source>
</evidence>
<dbReference type="Gene3D" id="1.10.510.10">
    <property type="entry name" value="Transferase(Phosphotransferase) domain 1"/>
    <property type="match status" value="1"/>
</dbReference>
<feature type="transmembrane region" description="Helical" evidence="17">
    <location>
        <begin position="301"/>
        <end position="319"/>
    </location>
</feature>
<dbReference type="PROSITE" id="PS00308">
    <property type="entry name" value="LECTIN_LEGUME_ALPHA"/>
    <property type="match status" value="1"/>
</dbReference>
<sequence length="675" mass="76087">MLARSWFGFTECPDFNQKYYTRLYGYNIYVEYTISPLMAFSRTCLIIYFLVHLILCVASMTFNLTDIGPRSENLEIVTEGAAYITSDGIQLTPAGYVFFEKIAGRATYIRPLHLWDRKSGQLASFSTNFTFVINSHQGKIYGGGLTFFLAQNNSVITGGSALGLPLSNNKSMSPFVAVEFVTGVIPSSDHVGISINSPTSVGYKNWLSNVPGGGLSQAWITYDSVSKNLTVSFTGFQNNTAVRQDGLVYTVDMRNELPEWVIFGFSGSASGSPYYQSNLVISWSFLSSDFPTKVKNMKVRLIVGMWVAIMFMAVLIFVMRRWKRKKSWENEEDEHEFDVEMNKVFEMGTGPKRISYQKLVRSTCNFAENQKLGEGGFGGVYKGFFKESSTHVAVKRVSTSSRQGIKEYASEVMIISRLRHRNLVQLIGWCHENRELLLVYEFMENGSLDLHLFKEKSLLAWDTRNKIAHGLGSALLYLHEEWEQCVLHRDIKSSNVMLDSHFNPKLGDFGLAKLVEHEKGTQTTMLAGTMGYMAPECVVTGKVSKESDVYSFGVVTLEIASGRRTIVYTAEERQTRLVEWVWELYGTRTLVEAADPRLGSDFDEEELKRLIVVGLWCAHPDPDLRPSMRQAIQVLKCEAPLPKLPSHMPVATYSAPPMSWIYGVTSIIQDQLVKL</sequence>
<dbReference type="InterPro" id="IPR013320">
    <property type="entry name" value="ConA-like_dom_sf"/>
</dbReference>
<dbReference type="GO" id="GO:0004672">
    <property type="term" value="F:protein kinase activity"/>
    <property type="evidence" value="ECO:0007669"/>
    <property type="project" value="InterPro"/>
</dbReference>
<dbReference type="InterPro" id="IPR000985">
    <property type="entry name" value="Lectin_LegA_CS"/>
</dbReference>
<dbReference type="FunFam" id="3.30.200.20:FF:000168">
    <property type="entry name" value="L-type lectin-domain containing receptor kinase IX.1"/>
    <property type="match status" value="1"/>
</dbReference>
<keyword evidence="6 17" id="KW-0812">Transmembrane</keyword>
<evidence type="ECO:0000256" key="6">
    <source>
        <dbReference type="ARBA" id="ARBA00022692"/>
    </source>
</evidence>
<keyword evidence="8" id="KW-0430">Lectin</keyword>
<dbReference type="InterPro" id="IPR008271">
    <property type="entry name" value="Ser/Thr_kinase_AS"/>
</dbReference>
<evidence type="ECO:0000256" key="1">
    <source>
        <dbReference type="ARBA" id="ARBA00004251"/>
    </source>
</evidence>
<dbReference type="CDD" id="cd14066">
    <property type="entry name" value="STKc_IRAK"/>
    <property type="match status" value="1"/>
</dbReference>
<evidence type="ECO:0000256" key="7">
    <source>
        <dbReference type="ARBA" id="ARBA00022729"/>
    </source>
</evidence>
<evidence type="ECO:0000256" key="11">
    <source>
        <dbReference type="ARBA" id="ARBA00022840"/>
    </source>
</evidence>
<reference evidence="19" key="2">
    <citation type="submission" date="2020-06" db="EMBL/GenBank/DDBJ databases">
        <title>Helianthus annuus Genome sequencing and assembly Release 2.</title>
        <authorList>
            <person name="Gouzy J."/>
            <person name="Langlade N."/>
            <person name="Munos S."/>
        </authorList>
    </citation>
    <scope>NUCLEOTIDE SEQUENCE</scope>
    <source>
        <tissue evidence="19">Leaves</tissue>
    </source>
</reference>
<dbReference type="Gene3D" id="2.60.120.200">
    <property type="match status" value="1"/>
</dbReference>
<dbReference type="PROSITE" id="PS00107">
    <property type="entry name" value="PROTEIN_KINASE_ATP"/>
    <property type="match status" value="1"/>
</dbReference>
<dbReference type="FunFam" id="1.10.510.10:FF:000240">
    <property type="entry name" value="Lectin-domain containing receptor kinase A4.3"/>
    <property type="match status" value="1"/>
</dbReference>
<evidence type="ECO:0000256" key="15">
    <source>
        <dbReference type="ARBA" id="ARBA00023180"/>
    </source>
</evidence>